<dbReference type="EMBL" id="BPLR01001650">
    <property type="protein sequence ID" value="GIZ03775.1"/>
    <property type="molecule type" value="Genomic_DNA"/>
</dbReference>
<dbReference type="AlphaFoldDB" id="A0AAV4YC38"/>
<gene>
    <name evidence="1" type="ORF">CEXT_374231</name>
</gene>
<accession>A0AAV4YC38</accession>
<proteinExistence type="predicted"/>
<name>A0AAV4YC38_CAEEX</name>
<organism evidence="1 2">
    <name type="scientific">Caerostris extrusa</name>
    <name type="common">Bark spider</name>
    <name type="synonym">Caerostris bankana</name>
    <dbReference type="NCBI Taxonomy" id="172846"/>
    <lineage>
        <taxon>Eukaryota</taxon>
        <taxon>Metazoa</taxon>
        <taxon>Ecdysozoa</taxon>
        <taxon>Arthropoda</taxon>
        <taxon>Chelicerata</taxon>
        <taxon>Arachnida</taxon>
        <taxon>Araneae</taxon>
        <taxon>Araneomorphae</taxon>
        <taxon>Entelegynae</taxon>
        <taxon>Araneoidea</taxon>
        <taxon>Araneidae</taxon>
        <taxon>Caerostris</taxon>
    </lineage>
</organism>
<comment type="caution">
    <text evidence="1">The sequence shown here is derived from an EMBL/GenBank/DDBJ whole genome shotgun (WGS) entry which is preliminary data.</text>
</comment>
<dbReference type="Proteomes" id="UP001054945">
    <property type="component" value="Unassembled WGS sequence"/>
</dbReference>
<keyword evidence="2" id="KW-1185">Reference proteome</keyword>
<evidence type="ECO:0000313" key="1">
    <source>
        <dbReference type="EMBL" id="GIZ03775.1"/>
    </source>
</evidence>
<protein>
    <submittedName>
        <fullName evidence="1">Uncharacterized protein</fullName>
    </submittedName>
</protein>
<sequence length="93" mass="10466">MLLQGHFTVEGKRLRPPIKVPVPPSGTLSRSGGVRHRIRKLFWSLCDIISSNVRKQWQLTDTGVYCVMDSTSRTSFICQIPSESLIKKIIGVI</sequence>
<reference evidence="1 2" key="1">
    <citation type="submission" date="2021-06" db="EMBL/GenBank/DDBJ databases">
        <title>Caerostris extrusa draft genome.</title>
        <authorList>
            <person name="Kono N."/>
            <person name="Arakawa K."/>
        </authorList>
    </citation>
    <scope>NUCLEOTIDE SEQUENCE [LARGE SCALE GENOMIC DNA]</scope>
</reference>
<evidence type="ECO:0000313" key="2">
    <source>
        <dbReference type="Proteomes" id="UP001054945"/>
    </source>
</evidence>